<dbReference type="PRINTS" id="PR00111">
    <property type="entry name" value="ABHYDROLASE"/>
</dbReference>
<accession>A0A930YEA5</accession>
<dbReference type="AlphaFoldDB" id="A0A930YEA5"/>
<evidence type="ECO:0000313" key="2">
    <source>
        <dbReference type="EMBL" id="MBF4763528.1"/>
    </source>
</evidence>
<feature type="domain" description="AB hydrolase-1" evidence="1">
    <location>
        <begin position="44"/>
        <end position="251"/>
    </location>
</feature>
<keyword evidence="3" id="KW-1185">Reference proteome</keyword>
<dbReference type="GO" id="GO:0016787">
    <property type="term" value="F:hydrolase activity"/>
    <property type="evidence" value="ECO:0007669"/>
    <property type="project" value="UniProtKB-KW"/>
</dbReference>
<dbReference type="Proteomes" id="UP000640489">
    <property type="component" value="Unassembled WGS sequence"/>
</dbReference>
<sequence length="272" mass="28709">MYTEARLASGLTLEYLDVGDPDGVPVVYQPGSPSTAGCGALLDEAARRHGVRLVAVSRPGYGASTLTPPSLASVGHQVVELADELGWSTFGTYGSSGGGPYALATAEAAPDRVTRVVVAAGPGPRDGDPQDLEVVTAEVREFAEHLLPLDPDAFREAMAADVPPNERYFETRPAEAAVFFADLRRALEPYDGFARDNVAWSGPWDIDVATITTPVDLFYGDADRMVPLENGERLAALLPNASFDALPGSGHGDITFGLTDRILALLADAARL</sequence>
<keyword evidence="2" id="KW-0378">Hydrolase</keyword>
<dbReference type="PANTHER" id="PTHR43433">
    <property type="entry name" value="HYDROLASE, ALPHA/BETA FOLD FAMILY PROTEIN"/>
    <property type="match status" value="1"/>
</dbReference>
<dbReference type="PANTHER" id="PTHR43433:SF5">
    <property type="entry name" value="AB HYDROLASE-1 DOMAIN-CONTAINING PROTEIN"/>
    <property type="match status" value="1"/>
</dbReference>
<dbReference type="Gene3D" id="3.40.50.1820">
    <property type="entry name" value="alpha/beta hydrolase"/>
    <property type="match status" value="1"/>
</dbReference>
<dbReference type="InterPro" id="IPR000073">
    <property type="entry name" value="AB_hydrolase_1"/>
</dbReference>
<proteinExistence type="predicted"/>
<protein>
    <submittedName>
        <fullName evidence="2">Alpha/beta hydrolase</fullName>
    </submittedName>
</protein>
<dbReference type="InterPro" id="IPR050471">
    <property type="entry name" value="AB_hydrolase"/>
</dbReference>
<evidence type="ECO:0000259" key="1">
    <source>
        <dbReference type="Pfam" id="PF12697"/>
    </source>
</evidence>
<organism evidence="2 3">
    <name type="scientific">Nocardioides islandensis</name>
    <dbReference type="NCBI Taxonomy" id="433663"/>
    <lineage>
        <taxon>Bacteria</taxon>
        <taxon>Bacillati</taxon>
        <taxon>Actinomycetota</taxon>
        <taxon>Actinomycetes</taxon>
        <taxon>Propionibacteriales</taxon>
        <taxon>Nocardioidaceae</taxon>
        <taxon>Nocardioides</taxon>
    </lineage>
</organism>
<dbReference type="EMBL" id="JADKPN010000005">
    <property type="protein sequence ID" value="MBF4763528.1"/>
    <property type="molecule type" value="Genomic_DNA"/>
</dbReference>
<dbReference type="SUPFAM" id="SSF53474">
    <property type="entry name" value="alpha/beta-Hydrolases"/>
    <property type="match status" value="1"/>
</dbReference>
<comment type="caution">
    <text evidence="2">The sequence shown here is derived from an EMBL/GenBank/DDBJ whole genome shotgun (WGS) entry which is preliminary data.</text>
</comment>
<dbReference type="RefSeq" id="WP_194706719.1">
    <property type="nucleotide sequence ID" value="NZ_JADKPN010000005.1"/>
</dbReference>
<dbReference type="Pfam" id="PF12697">
    <property type="entry name" value="Abhydrolase_6"/>
    <property type="match status" value="1"/>
</dbReference>
<name>A0A930YEA5_9ACTN</name>
<gene>
    <name evidence="2" type="ORF">ISU07_10350</name>
</gene>
<evidence type="ECO:0000313" key="3">
    <source>
        <dbReference type="Proteomes" id="UP000640489"/>
    </source>
</evidence>
<dbReference type="InterPro" id="IPR029058">
    <property type="entry name" value="AB_hydrolase_fold"/>
</dbReference>
<reference evidence="2" key="1">
    <citation type="submission" date="2020-11" db="EMBL/GenBank/DDBJ databases">
        <title>Nocardioides sp. nov., isolated from Soil of Cynanchum wilfordii Hemsley rhizosphere.</title>
        <authorList>
            <person name="Lee J.-S."/>
            <person name="Suh M.K."/>
            <person name="Kim J.-S."/>
        </authorList>
    </citation>
    <scope>NUCLEOTIDE SEQUENCE</scope>
    <source>
        <strain evidence="2">KCTC 19275</strain>
    </source>
</reference>